<dbReference type="InterPro" id="IPR006311">
    <property type="entry name" value="TAT_signal"/>
</dbReference>
<evidence type="ECO:0000256" key="1">
    <source>
        <dbReference type="SAM" id="SignalP"/>
    </source>
</evidence>
<evidence type="ECO:0000313" key="4">
    <source>
        <dbReference type="Proteomes" id="UP000219259"/>
    </source>
</evidence>
<name>A0A2A6EBJ0_TANFO</name>
<organism evidence="3 4">
    <name type="scientific">Tannerella forsythia</name>
    <name type="common">Bacteroides forsythus</name>
    <dbReference type="NCBI Taxonomy" id="28112"/>
    <lineage>
        <taxon>Bacteria</taxon>
        <taxon>Pseudomonadati</taxon>
        <taxon>Bacteroidota</taxon>
        <taxon>Bacteroidia</taxon>
        <taxon>Bacteroidales</taxon>
        <taxon>Tannerellaceae</taxon>
        <taxon>Tannerella</taxon>
    </lineage>
</organism>
<dbReference type="PANTHER" id="PTHR12110">
    <property type="entry name" value="HYDROXYPYRUVATE ISOMERASE"/>
    <property type="match status" value="1"/>
</dbReference>
<gene>
    <name evidence="3" type="ORF">CLI86_01860</name>
</gene>
<dbReference type="Pfam" id="PF10518">
    <property type="entry name" value="TAT_signal"/>
    <property type="match status" value="1"/>
</dbReference>
<accession>A0A2A6EBJ0</accession>
<protein>
    <submittedName>
        <fullName evidence="3">Sugar phosphate isomerase</fullName>
    </submittedName>
</protein>
<feature type="domain" description="Xylose isomerase-like TIM barrel" evidence="2">
    <location>
        <begin position="70"/>
        <end position="308"/>
    </location>
</feature>
<sequence length="313" mass="34345">MSIDRRNFLKASLGSAALATMAACSGGSTTGAETKACCKDEGGDTKKDVKLNLSFQEGTLGDLELTAKLDVMEKLGVTGLEVGGRGLAARKDELKKALEGRNIKISAICAGFEGFMLSEEEAVRNLCRDTMREIIAAAGELGSTGVIIVPAFNAQQPAMPHTQETRDFLCRWFDELGTFAAEHRTTVIFEPLNRKEAFYLRQVADAASICRDIDNPGVRCMGDFWHMTWEETSDMGAFLSAGSLLQHVHMASRKRRLMPGEDGEADRYVDGFRALKMLGYDKYVSFECGCRNDDRVATATAAVELLRKQWDEA</sequence>
<dbReference type="InterPro" id="IPR050312">
    <property type="entry name" value="IolE/XylAMocC-like"/>
</dbReference>
<proteinExistence type="predicted"/>
<comment type="caution">
    <text evidence="3">The sequence shown here is derived from an EMBL/GenBank/DDBJ whole genome shotgun (WGS) entry which is preliminary data.</text>
</comment>
<dbReference type="PANTHER" id="PTHR12110:SF21">
    <property type="entry name" value="XYLOSE ISOMERASE-LIKE TIM BARREL DOMAIN-CONTAINING PROTEIN"/>
    <property type="match status" value="1"/>
</dbReference>
<feature type="signal peptide" evidence="1">
    <location>
        <begin position="1"/>
        <end position="22"/>
    </location>
</feature>
<dbReference type="InterPro" id="IPR013022">
    <property type="entry name" value="Xyl_isomerase-like_TIM-brl"/>
</dbReference>
<dbReference type="Pfam" id="PF01261">
    <property type="entry name" value="AP_endonuc_2"/>
    <property type="match status" value="1"/>
</dbReference>
<dbReference type="InterPro" id="IPR019546">
    <property type="entry name" value="TAT_signal_bac_arc"/>
</dbReference>
<evidence type="ECO:0000259" key="2">
    <source>
        <dbReference type="Pfam" id="PF01261"/>
    </source>
</evidence>
<feature type="chain" id="PRO_5012404961" evidence="1">
    <location>
        <begin position="23"/>
        <end position="313"/>
    </location>
</feature>
<dbReference type="RefSeq" id="WP_097530825.1">
    <property type="nucleotide sequence ID" value="NZ_JBHRHB010000018.1"/>
</dbReference>
<dbReference type="Gene3D" id="3.20.20.150">
    <property type="entry name" value="Divalent-metal-dependent TIM barrel enzymes"/>
    <property type="match status" value="1"/>
</dbReference>
<dbReference type="InterPro" id="IPR036237">
    <property type="entry name" value="Xyl_isomerase-like_sf"/>
</dbReference>
<dbReference type="AlphaFoldDB" id="A0A2A6EBJ0"/>
<reference evidence="3 4" key="1">
    <citation type="submission" date="2017-09" db="EMBL/GenBank/DDBJ databases">
        <title>Phase variable restriction modification systems are present in the genome sequences of periodontal pathogens Prevotella intermedia, Tannerella forsythia and Porphyromonas gingivalis.</title>
        <authorList>
            <person name="Haigh R.D."/>
            <person name="Crawford L."/>
            <person name="Ralph J."/>
            <person name="Wanford J."/>
            <person name="Vartoukian S.R."/>
            <person name="Hijazib K."/>
            <person name="Wade W."/>
            <person name="Oggioni M.R."/>
        </authorList>
    </citation>
    <scope>NUCLEOTIDE SEQUENCE [LARGE SCALE GENOMIC DNA]</scope>
    <source>
        <strain evidence="3 4">WW11663</strain>
    </source>
</reference>
<dbReference type="SUPFAM" id="SSF51658">
    <property type="entry name" value="Xylose isomerase-like"/>
    <property type="match status" value="1"/>
</dbReference>
<dbReference type="PROSITE" id="PS51257">
    <property type="entry name" value="PROKAR_LIPOPROTEIN"/>
    <property type="match status" value="1"/>
</dbReference>
<evidence type="ECO:0000313" key="3">
    <source>
        <dbReference type="EMBL" id="PDP44875.1"/>
    </source>
</evidence>
<dbReference type="EMBL" id="NSLJ01000003">
    <property type="protein sequence ID" value="PDP44875.1"/>
    <property type="molecule type" value="Genomic_DNA"/>
</dbReference>
<keyword evidence="3" id="KW-0413">Isomerase</keyword>
<keyword evidence="1" id="KW-0732">Signal</keyword>
<dbReference type="PROSITE" id="PS51318">
    <property type="entry name" value="TAT"/>
    <property type="match status" value="1"/>
</dbReference>
<dbReference type="GO" id="GO:0016853">
    <property type="term" value="F:isomerase activity"/>
    <property type="evidence" value="ECO:0007669"/>
    <property type="project" value="UniProtKB-KW"/>
</dbReference>
<dbReference type="Proteomes" id="UP000219259">
    <property type="component" value="Unassembled WGS sequence"/>
</dbReference>